<sequence>MLSPVIKFLDDTINLMEENVSPIPNEMGFDNIVILAGTNQHLLGQVSQISLNLFFQDPLPCQYIHPIICRCCWRSKKRFKDLI</sequence>
<protein>
    <submittedName>
        <fullName evidence="1">Predicted protein</fullName>
    </submittedName>
</protein>
<keyword evidence="2" id="KW-1185">Reference proteome</keyword>
<evidence type="ECO:0000313" key="2">
    <source>
        <dbReference type="Proteomes" id="UP000008694"/>
    </source>
</evidence>
<dbReference type="EMBL" id="GL348720">
    <property type="protein sequence ID" value="EFH40130.1"/>
    <property type="molecule type" value="Genomic_DNA"/>
</dbReference>
<reference evidence="2" key="1">
    <citation type="journal article" date="2011" name="Nat. Genet.">
        <title>The Arabidopsis lyrata genome sequence and the basis of rapid genome size change.</title>
        <authorList>
            <person name="Hu T.T."/>
            <person name="Pattyn P."/>
            <person name="Bakker E.G."/>
            <person name="Cao J."/>
            <person name="Cheng J.-F."/>
            <person name="Clark R.M."/>
            <person name="Fahlgren N."/>
            <person name="Fawcett J.A."/>
            <person name="Grimwood J."/>
            <person name="Gundlach H."/>
            <person name="Haberer G."/>
            <person name="Hollister J.D."/>
            <person name="Ossowski S."/>
            <person name="Ottilar R.P."/>
            <person name="Salamov A.A."/>
            <person name="Schneeberger K."/>
            <person name="Spannagl M."/>
            <person name="Wang X."/>
            <person name="Yang L."/>
            <person name="Nasrallah M.E."/>
            <person name="Bergelson J."/>
            <person name="Carrington J.C."/>
            <person name="Gaut B.S."/>
            <person name="Schmutz J."/>
            <person name="Mayer K.F.X."/>
            <person name="Van de Peer Y."/>
            <person name="Grigoriev I.V."/>
            <person name="Nordborg M."/>
            <person name="Weigel D."/>
            <person name="Guo Y.-L."/>
        </authorList>
    </citation>
    <scope>NUCLEOTIDE SEQUENCE [LARGE SCALE GENOMIC DNA]</scope>
    <source>
        <strain evidence="2">cv. MN47</strain>
    </source>
</reference>
<name>D7ML17_ARALL</name>
<dbReference type="Gramene" id="scaffold_801092.1">
    <property type="protein sequence ID" value="scaffold_801092.1"/>
    <property type="gene ID" value="scaffold_801092.1"/>
</dbReference>
<accession>D7ML17</accession>
<evidence type="ECO:0000313" key="1">
    <source>
        <dbReference type="EMBL" id="EFH40130.1"/>
    </source>
</evidence>
<dbReference type="Proteomes" id="UP000008694">
    <property type="component" value="Unassembled WGS sequence"/>
</dbReference>
<proteinExistence type="predicted"/>
<gene>
    <name evidence="1" type="ORF">ARALYDRAFT_917692</name>
</gene>
<organism evidence="2">
    <name type="scientific">Arabidopsis lyrata subsp. lyrata</name>
    <name type="common">Lyre-leaved rock-cress</name>
    <dbReference type="NCBI Taxonomy" id="81972"/>
    <lineage>
        <taxon>Eukaryota</taxon>
        <taxon>Viridiplantae</taxon>
        <taxon>Streptophyta</taxon>
        <taxon>Embryophyta</taxon>
        <taxon>Tracheophyta</taxon>
        <taxon>Spermatophyta</taxon>
        <taxon>Magnoliopsida</taxon>
        <taxon>eudicotyledons</taxon>
        <taxon>Gunneridae</taxon>
        <taxon>Pentapetalae</taxon>
        <taxon>rosids</taxon>
        <taxon>malvids</taxon>
        <taxon>Brassicales</taxon>
        <taxon>Brassicaceae</taxon>
        <taxon>Camelineae</taxon>
        <taxon>Arabidopsis</taxon>
    </lineage>
</organism>
<dbReference type="AlphaFoldDB" id="D7ML17"/>
<dbReference type="HOGENOM" id="CLU_2545732_0_0_1"/>